<evidence type="ECO:0000313" key="2">
    <source>
        <dbReference type="EMBL" id="EOQ59320.1"/>
    </source>
</evidence>
<keyword evidence="1" id="KW-0812">Transmembrane</keyword>
<comment type="caution">
    <text evidence="2">The sequence shown here is derived from an EMBL/GenBank/DDBJ whole genome shotgun (WGS) entry which is preliminary data.</text>
</comment>
<evidence type="ECO:0000313" key="3">
    <source>
        <dbReference type="Proteomes" id="UP000014060"/>
    </source>
</evidence>
<evidence type="ECO:0000256" key="1">
    <source>
        <dbReference type="SAM" id="Phobius"/>
    </source>
</evidence>
<sequence>MMSFFTDLIDLTPIQHLIRYWIVWGVFALVCYITLFYNDRVK</sequence>
<feature type="transmembrane region" description="Helical" evidence="1">
    <location>
        <begin position="20"/>
        <end position="37"/>
    </location>
</feature>
<proteinExistence type="predicted"/>
<reference evidence="2 3" key="1">
    <citation type="submission" date="2013-01" db="EMBL/GenBank/DDBJ databases">
        <title>The Genome Sequence of Bacillus cereus TIAC219.</title>
        <authorList>
            <consortium name="The Broad Institute Genome Sequencing Platform"/>
            <consortium name="The Broad Institute Genome Sequencing Center for Infectious Disease"/>
            <person name="Feldgarden M."/>
            <person name="Van der Auwera G.A."/>
            <person name="Mahillon J."/>
            <person name="Duprez V."/>
            <person name="Timmery S."/>
            <person name="Mattelet C."/>
            <person name="Dierick K."/>
            <person name="Sun M."/>
            <person name="Yu Z."/>
            <person name="Zhu L."/>
            <person name="Hu X."/>
            <person name="Shank E.B."/>
            <person name="Swiecicka I."/>
            <person name="Hansen B.M."/>
            <person name="Andrup L."/>
            <person name="Walker B."/>
            <person name="Young S.K."/>
            <person name="Zeng Q."/>
            <person name="Gargeya S."/>
            <person name="Fitzgerald M."/>
            <person name="Haas B."/>
            <person name="Abouelleil A."/>
            <person name="Alvarado L."/>
            <person name="Arachchi H.M."/>
            <person name="Berlin A.M."/>
            <person name="Chapman S.B."/>
            <person name="Dewar J."/>
            <person name="Goldberg J."/>
            <person name="Griggs A."/>
            <person name="Gujja S."/>
            <person name="Hansen M."/>
            <person name="Howarth C."/>
            <person name="Imamovic A."/>
            <person name="Larimer J."/>
            <person name="McCowan C."/>
            <person name="Murphy C."/>
            <person name="Neiman D."/>
            <person name="Pearson M."/>
            <person name="Priest M."/>
            <person name="Roberts A."/>
            <person name="Saif S."/>
            <person name="Shea T."/>
            <person name="Sisk P."/>
            <person name="Sykes S."/>
            <person name="Wortman J."/>
            <person name="Nusbaum C."/>
            <person name="Birren B."/>
        </authorList>
    </citation>
    <scope>NUCLEOTIDE SEQUENCE [LARGE SCALE GENOMIC DNA]</scope>
    <source>
        <strain evidence="2 3">TIAC219</strain>
    </source>
</reference>
<gene>
    <name evidence="2" type="ORF">IAY_05127</name>
</gene>
<dbReference type="Proteomes" id="UP000014060">
    <property type="component" value="Unassembled WGS sequence"/>
</dbReference>
<keyword evidence="1" id="KW-0472">Membrane</keyword>
<organism evidence="2 3">
    <name type="scientific">Bacillus cereus TIAC219</name>
    <dbReference type="NCBI Taxonomy" id="718222"/>
    <lineage>
        <taxon>Bacteria</taxon>
        <taxon>Bacillati</taxon>
        <taxon>Bacillota</taxon>
        <taxon>Bacilli</taxon>
        <taxon>Bacillales</taxon>
        <taxon>Bacillaceae</taxon>
        <taxon>Bacillus</taxon>
        <taxon>Bacillus cereus group</taxon>
    </lineage>
</organism>
<dbReference type="AlphaFoldDB" id="A0ABC9STS7"/>
<accession>A0ABC9STS7</accession>
<protein>
    <submittedName>
        <fullName evidence="2">Uncharacterized protein</fullName>
    </submittedName>
</protein>
<keyword evidence="1" id="KW-1133">Transmembrane helix</keyword>
<dbReference type="EMBL" id="AHCJ01000065">
    <property type="protein sequence ID" value="EOQ59320.1"/>
    <property type="molecule type" value="Genomic_DNA"/>
</dbReference>
<name>A0ABC9STS7_BACCE</name>